<reference evidence="1" key="1">
    <citation type="journal article" date="2015" name="Nature">
        <title>Complex archaea that bridge the gap between prokaryotes and eukaryotes.</title>
        <authorList>
            <person name="Spang A."/>
            <person name="Saw J.H."/>
            <person name="Jorgensen S.L."/>
            <person name="Zaremba-Niedzwiedzka K."/>
            <person name="Martijn J."/>
            <person name="Lind A.E."/>
            <person name="van Eijk R."/>
            <person name="Schleper C."/>
            <person name="Guy L."/>
            <person name="Ettema T.J."/>
        </authorList>
    </citation>
    <scope>NUCLEOTIDE SEQUENCE</scope>
</reference>
<protein>
    <submittedName>
        <fullName evidence="1">Uncharacterized protein</fullName>
    </submittedName>
</protein>
<feature type="non-terminal residue" evidence="1">
    <location>
        <position position="1"/>
    </location>
</feature>
<evidence type="ECO:0000313" key="1">
    <source>
        <dbReference type="EMBL" id="KKK97807.1"/>
    </source>
</evidence>
<gene>
    <name evidence="1" type="ORF">LCGC14_2649080</name>
</gene>
<organism evidence="1">
    <name type="scientific">marine sediment metagenome</name>
    <dbReference type="NCBI Taxonomy" id="412755"/>
    <lineage>
        <taxon>unclassified sequences</taxon>
        <taxon>metagenomes</taxon>
        <taxon>ecological metagenomes</taxon>
    </lineage>
</organism>
<dbReference type="EMBL" id="LAZR01045885">
    <property type="protein sequence ID" value="KKK97807.1"/>
    <property type="molecule type" value="Genomic_DNA"/>
</dbReference>
<comment type="caution">
    <text evidence="1">The sequence shown here is derived from an EMBL/GenBank/DDBJ whole genome shotgun (WGS) entry which is preliminary data.</text>
</comment>
<proteinExistence type="predicted"/>
<dbReference type="AlphaFoldDB" id="A0A0F8ZVB9"/>
<sequence>EEQLATAKVPQDILDQWKMGTLPK</sequence>
<accession>A0A0F8ZVB9</accession>
<name>A0A0F8ZVB9_9ZZZZ</name>